<evidence type="ECO:0000313" key="3">
    <source>
        <dbReference type="Proteomes" id="UP000247790"/>
    </source>
</evidence>
<dbReference type="OrthoDB" id="9900913at2"/>
<sequence>MEIVDKRVKAETHAEHGDVLVTELGNYVFITFDENSSTYGFVWIGDGLEIRDWKDNLNNISVGSKIRGMTIVSIIKNKDIEITFKKEVAHGSDV</sequence>
<evidence type="ECO:0000313" key="2">
    <source>
        <dbReference type="EMBL" id="QKS55928.1"/>
    </source>
</evidence>
<dbReference type="RefSeq" id="WP_110894674.1">
    <property type="nucleotide sequence ID" value="NZ_CP054614.1"/>
</dbReference>
<dbReference type="Proteomes" id="UP000509327">
    <property type="component" value="Chromosome"/>
</dbReference>
<organism evidence="1 3">
    <name type="scientific">Paenibacillus barcinonensis</name>
    <dbReference type="NCBI Taxonomy" id="198119"/>
    <lineage>
        <taxon>Bacteria</taxon>
        <taxon>Bacillati</taxon>
        <taxon>Bacillota</taxon>
        <taxon>Bacilli</taxon>
        <taxon>Bacillales</taxon>
        <taxon>Paenibacillaceae</taxon>
        <taxon>Paenibacillus</taxon>
    </lineage>
</organism>
<evidence type="ECO:0000313" key="4">
    <source>
        <dbReference type="Proteomes" id="UP000509327"/>
    </source>
</evidence>
<name>A0A2V4W0B2_PAEBA</name>
<dbReference type="Proteomes" id="UP000247790">
    <property type="component" value="Unassembled WGS sequence"/>
</dbReference>
<proteinExistence type="predicted"/>
<reference evidence="2 4" key="2">
    <citation type="submission" date="2020-06" db="EMBL/GenBank/DDBJ databases">
        <title>Complete genome of Paenibacillus barcinonensis KACC11450.</title>
        <authorList>
            <person name="Kim M."/>
            <person name="Park Y.-J."/>
            <person name="Shin J.-H."/>
        </authorList>
    </citation>
    <scope>NUCLEOTIDE SEQUENCE [LARGE SCALE GENOMIC DNA]</scope>
    <source>
        <strain evidence="2 4">KACC11450</strain>
    </source>
</reference>
<protein>
    <submittedName>
        <fullName evidence="1">Uncharacterized protein</fullName>
    </submittedName>
</protein>
<reference evidence="1 3" key="1">
    <citation type="submission" date="2018-06" db="EMBL/GenBank/DDBJ databases">
        <title>Genomic Encyclopedia of Type Strains, Phase III (KMG-III): the genomes of soil and plant-associated and newly described type strains.</title>
        <authorList>
            <person name="Whitman W."/>
        </authorList>
    </citation>
    <scope>NUCLEOTIDE SEQUENCE [LARGE SCALE GENOMIC DNA]</scope>
    <source>
        <strain evidence="1 3">CECT 7022</strain>
    </source>
</reference>
<dbReference type="EMBL" id="CP054614">
    <property type="protein sequence ID" value="QKS55928.1"/>
    <property type="molecule type" value="Genomic_DNA"/>
</dbReference>
<keyword evidence="4" id="KW-1185">Reference proteome</keyword>
<accession>A0A2V4W0B2</accession>
<gene>
    <name evidence="1" type="ORF">DFQ00_102349</name>
    <name evidence="2" type="ORF">HUB98_05970</name>
</gene>
<dbReference type="AlphaFoldDB" id="A0A2V4W0B2"/>
<evidence type="ECO:0000313" key="1">
    <source>
        <dbReference type="EMBL" id="PYE51555.1"/>
    </source>
</evidence>
<dbReference type="EMBL" id="QJSW01000002">
    <property type="protein sequence ID" value="PYE51555.1"/>
    <property type="molecule type" value="Genomic_DNA"/>
</dbReference>